<dbReference type="Proteomes" id="UP000045285">
    <property type="component" value="Unassembled WGS sequence"/>
</dbReference>
<dbReference type="Proteomes" id="UP000046373">
    <property type="component" value="Unassembled WGS sequence"/>
</dbReference>
<dbReference type="Pfam" id="PF21834">
    <property type="entry name" value="DUF6894"/>
    <property type="match status" value="1"/>
</dbReference>
<keyword evidence="5" id="KW-1185">Reference proteome</keyword>
<evidence type="ECO:0000259" key="1">
    <source>
        <dbReference type="Pfam" id="PF21834"/>
    </source>
</evidence>
<gene>
    <name evidence="2" type="ORF">MPL3356_300199</name>
    <name evidence="4" type="ORF">MPL3365_190060</name>
    <name evidence="3" type="ORF">MPLDJ20_70054</name>
</gene>
<reference evidence="6 7" key="2">
    <citation type="submission" date="2014-08" db="EMBL/GenBank/DDBJ databases">
        <authorList>
            <person name="Moulin Lionel"/>
        </authorList>
    </citation>
    <scope>NUCLEOTIDE SEQUENCE [LARGE SCALE GENOMIC DNA]</scope>
</reference>
<dbReference type="Proteomes" id="UP000046122">
    <property type="component" value="Unassembled WGS sequence"/>
</dbReference>
<accession>A0A090DYX0</accession>
<dbReference type="AlphaFoldDB" id="A0A090DYX0"/>
<reference evidence="5" key="1">
    <citation type="submission" date="2014-08" db="EMBL/GenBank/DDBJ databases">
        <authorList>
            <person name="Moulin L."/>
        </authorList>
    </citation>
    <scope>NUCLEOTIDE SEQUENCE [LARGE SCALE GENOMIC DNA]</scope>
</reference>
<evidence type="ECO:0000313" key="4">
    <source>
        <dbReference type="EMBL" id="CDX54178.1"/>
    </source>
</evidence>
<evidence type="ECO:0000313" key="2">
    <source>
        <dbReference type="EMBL" id="CDX19962.1"/>
    </source>
</evidence>
<feature type="domain" description="DUF6894" evidence="1">
    <location>
        <begin position="85"/>
        <end position="149"/>
    </location>
</feature>
<protein>
    <recommendedName>
        <fullName evidence="1">DUF6894 domain-containing protein</fullName>
    </recommendedName>
</protein>
<evidence type="ECO:0000313" key="6">
    <source>
        <dbReference type="Proteomes" id="UP000046122"/>
    </source>
</evidence>
<dbReference type="EMBL" id="CCNE01000011">
    <property type="protein sequence ID" value="CDX54178.1"/>
    <property type="molecule type" value="Genomic_DNA"/>
</dbReference>
<dbReference type="EMBL" id="CCMZ01000024">
    <property type="protein sequence ID" value="CDX19962.1"/>
    <property type="molecule type" value="Genomic_DNA"/>
</dbReference>
<evidence type="ECO:0000313" key="7">
    <source>
        <dbReference type="Proteomes" id="UP000046373"/>
    </source>
</evidence>
<evidence type="ECO:0000313" key="3">
    <source>
        <dbReference type="EMBL" id="CDX45114.1"/>
    </source>
</evidence>
<proteinExistence type="predicted"/>
<dbReference type="EMBL" id="CCNB01000044">
    <property type="protein sequence ID" value="CDX45114.1"/>
    <property type="molecule type" value="Genomic_DNA"/>
</dbReference>
<dbReference type="InterPro" id="IPR054189">
    <property type="entry name" value="DUF6894"/>
</dbReference>
<sequence length="160" mass="16990">MQVLETEIHAGPEGTVVEFLGDGGEKIAVTMATSDPRLTLDKAALVGCAKEMMAQCAAFGNTERVSGQSGYRDLGGPSIKSQGLFTFEYRDNNSVRQLQGVELASLEAAHGEALRSAIDLLDDTPEGGQEGWAVRVRDGSGKIVSSVDFDEARREKAAAE</sequence>
<organism evidence="2 5">
    <name type="scientific">Mesorhizobium plurifarium</name>
    <dbReference type="NCBI Taxonomy" id="69974"/>
    <lineage>
        <taxon>Bacteria</taxon>
        <taxon>Pseudomonadati</taxon>
        <taxon>Pseudomonadota</taxon>
        <taxon>Alphaproteobacteria</taxon>
        <taxon>Hyphomicrobiales</taxon>
        <taxon>Phyllobacteriaceae</taxon>
        <taxon>Mesorhizobium</taxon>
    </lineage>
</organism>
<evidence type="ECO:0000313" key="5">
    <source>
        <dbReference type="Proteomes" id="UP000045285"/>
    </source>
</evidence>
<name>A0A090DYX0_MESPL</name>